<feature type="transmembrane region" description="Helical" evidence="1">
    <location>
        <begin position="44"/>
        <end position="63"/>
    </location>
</feature>
<keyword evidence="1" id="KW-1133">Transmembrane helix</keyword>
<dbReference type="EMBL" id="CP060122">
    <property type="protein sequence ID" value="QNG48484.1"/>
    <property type="molecule type" value="Genomic_DNA"/>
</dbReference>
<name>A0A9X7UGY7_SPHYA</name>
<sequence>MTLPVVALGIVISVVAASFSYKLVETKLRDAIFGHAKAISPQRWTLIIIGALAILALFIATHLTTGFEALRTRELPAPARQQLADYRATSDDWVGLAPCEQRWRIGMAQGCVLGKGNRQRVAVIGDSHAEQMIPRLKRIAAEGNVEITVLRSFGCAPLTGLFWTRGEDECAIFANRVFSYVAKEKYDRVIVHAAWALYFGDSVSHWTPGAFCSPRWWGCRRENDAATDADRVEAAFSQLAKQIQSLRASGSEAAVVLPEPFNFGVLPRDYYRQVFFSGKEIRPSIDRTQFEKRTSWVRGKLIMVAAASGALPIDPLTYQCDAKSCLLTLNSRFIYKDKHHLRASIVGTATEFGYLDHFVRHGAGRGIVGRVR</sequence>
<evidence type="ECO:0000313" key="4">
    <source>
        <dbReference type="Proteomes" id="UP000515377"/>
    </source>
</evidence>
<protein>
    <recommendedName>
        <fullName evidence="2">SGNH domain-containing protein</fullName>
    </recommendedName>
</protein>
<dbReference type="Proteomes" id="UP000515377">
    <property type="component" value="Chromosome"/>
</dbReference>
<feature type="transmembrane region" description="Helical" evidence="1">
    <location>
        <begin position="6"/>
        <end position="24"/>
    </location>
</feature>
<reference evidence="3 4" key="1">
    <citation type="submission" date="2020-07" db="EMBL/GenBank/DDBJ databases">
        <title>Whole genome sequence of Sphingobium yanoikuyae A3.</title>
        <authorList>
            <person name="Han S.-S."/>
        </authorList>
    </citation>
    <scope>NUCLEOTIDE SEQUENCE [LARGE SCALE GENOMIC DNA]</scope>
    <source>
        <strain evidence="3 4">A3</strain>
    </source>
</reference>
<evidence type="ECO:0000313" key="3">
    <source>
        <dbReference type="EMBL" id="QNG48484.1"/>
    </source>
</evidence>
<proteinExistence type="predicted"/>
<dbReference type="InterPro" id="IPR043968">
    <property type="entry name" value="SGNH"/>
</dbReference>
<gene>
    <name evidence="3" type="ORF">H3V42_13700</name>
</gene>
<feature type="domain" description="SGNH" evidence="2">
    <location>
        <begin position="107"/>
        <end position="341"/>
    </location>
</feature>
<evidence type="ECO:0000259" key="2">
    <source>
        <dbReference type="Pfam" id="PF19040"/>
    </source>
</evidence>
<accession>A0A9X7UGY7</accession>
<dbReference type="Pfam" id="PF19040">
    <property type="entry name" value="SGNH"/>
    <property type="match status" value="1"/>
</dbReference>
<keyword evidence="1" id="KW-0812">Transmembrane</keyword>
<dbReference type="AlphaFoldDB" id="A0A9X7UGY7"/>
<organism evidence="3 4">
    <name type="scientific">Sphingobium yanoikuyae</name>
    <name type="common">Sphingomonas yanoikuyae</name>
    <dbReference type="NCBI Taxonomy" id="13690"/>
    <lineage>
        <taxon>Bacteria</taxon>
        <taxon>Pseudomonadati</taxon>
        <taxon>Pseudomonadota</taxon>
        <taxon>Alphaproteobacteria</taxon>
        <taxon>Sphingomonadales</taxon>
        <taxon>Sphingomonadaceae</taxon>
        <taxon>Sphingobium</taxon>
    </lineage>
</organism>
<evidence type="ECO:0000256" key="1">
    <source>
        <dbReference type="SAM" id="Phobius"/>
    </source>
</evidence>
<keyword evidence="1" id="KW-0472">Membrane</keyword>